<keyword evidence="2" id="KW-1185">Reference proteome</keyword>
<dbReference type="OrthoDB" id="9799173at2"/>
<evidence type="ECO:0000313" key="2">
    <source>
        <dbReference type="Proteomes" id="UP000054051"/>
    </source>
</evidence>
<dbReference type="EMBL" id="CAFB01000081">
    <property type="protein sequence ID" value="CCD30236.1"/>
    <property type="molecule type" value="Genomic_DNA"/>
</dbReference>
<accession>G2JBT1</accession>
<reference evidence="1 2" key="1">
    <citation type="submission" date="2011-08" db="EMBL/GenBank/DDBJ databases">
        <title>The genome of the obligate endobacterium of an arbuscular mycorrhizal fungus reveals an interphylum network of nutritional interactions.</title>
        <authorList>
            <person name="Ghignone S."/>
            <person name="Salvioli A."/>
            <person name="Anca I."/>
            <person name="Lumini E."/>
            <person name="Ortu G."/>
            <person name="Petiti L."/>
            <person name="Cruveiller S."/>
            <person name="Bianciotto V."/>
            <person name="Piffanelli P."/>
            <person name="Lanfranco L."/>
            <person name="Bonfante P."/>
        </authorList>
    </citation>
    <scope>NUCLEOTIDE SEQUENCE [LARGE SCALE GENOMIC DNA]</scope>
    <source>
        <strain evidence="1 2">BEG34</strain>
    </source>
</reference>
<sequence>MVSVFDVANYFLTLVEEEVGDALSNLKLQKLVYYAQGFHLALRRDWLVGRIGLEPMTIR</sequence>
<dbReference type="Proteomes" id="UP000054051">
    <property type="component" value="Unassembled WGS sequence"/>
</dbReference>
<name>G2JBT1_9BURK</name>
<dbReference type="AlphaFoldDB" id="G2JBT1"/>
<evidence type="ECO:0000313" key="1">
    <source>
        <dbReference type="EMBL" id="CCD30236.1"/>
    </source>
</evidence>
<dbReference type="RefSeq" id="WP_006683285.1">
    <property type="nucleotide sequence ID" value="NZ_CAFB01000081.1"/>
</dbReference>
<proteinExistence type="predicted"/>
<organism evidence="1 2">
    <name type="scientific">Candidatus Glomeribacter gigasporarum BEG34</name>
    <dbReference type="NCBI Taxonomy" id="1070319"/>
    <lineage>
        <taxon>Bacteria</taxon>
        <taxon>Pseudomonadati</taxon>
        <taxon>Pseudomonadota</taxon>
        <taxon>Betaproteobacteria</taxon>
        <taxon>Burkholderiales</taxon>
        <taxon>Burkholderiaceae</taxon>
        <taxon>Candidatus Glomeribacter</taxon>
    </lineage>
</organism>
<gene>
    <name evidence="1" type="ORF">CAGGBEG34_600007</name>
</gene>
<comment type="caution">
    <text evidence="1">The sequence shown here is derived from an EMBL/GenBank/DDBJ whole genome shotgun (WGS) entry which is preliminary data.</text>
</comment>
<protein>
    <submittedName>
        <fullName evidence="1">Putative Phage-associated protein</fullName>
    </submittedName>
</protein>
<dbReference type="eggNOG" id="COG3600">
    <property type="taxonomic scope" value="Bacteria"/>
</dbReference>